<sequence>MTAIRPLLIGILLILALVLIALSILLVDPAPPVRQSDSLIPPPTESPQRP</sequence>
<dbReference type="Proteomes" id="UP000526625">
    <property type="component" value="Unassembled WGS sequence"/>
</dbReference>
<dbReference type="RefSeq" id="WP_165915281.1">
    <property type="nucleotide sequence ID" value="NZ_JAADZA010000004.1"/>
</dbReference>
<comment type="caution">
    <text evidence="1">The sequence shown here is derived from an EMBL/GenBank/DDBJ whole genome shotgun (WGS) entry which is preliminary data.</text>
</comment>
<evidence type="ECO:0000313" key="2">
    <source>
        <dbReference type="Proteomes" id="UP000526625"/>
    </source>
</evidence>
<accession>A0ABR6QX47</accession>
<organism evidence="1 2">
    <name type="scientific">Rhizobium tropici</name>
    <dbReference type="NCBI Taxonomy" id="398"/>
    <lineage>
        <taxon>Bacteria</taxon>
        <taxon>Pseudomonadati</taxon>
        <taxon>Pseudomonadota</taxon>
        <taxon>Alphaproteobacteria</taxon>
        <taxon>Hyphomicrobiales</taxon>
        <taxon>Rhizobiaceae</taxon>
        <taxon>Rhizobium/Agrobacterium group</taxon>
        <taxon>Rhizobium</taxon>
    </lineage>
</organism>
<evidence type="ECO:0008006" key="3">
    <source>
        <dbReference type="Google" id="ProtNLM"/>
    </source>
</evidence>
<evidence type="ECO:0000313" key="1">
    <source>
        <dbReference type="EMBL" id="MBB6491514.1"/>
    </source>
</evidence>
<name>A0ABR6QX47_RHITR</name>
<proteinExistence type="predicted"/>
<protein>
    <recommendedName>
        <fullName evidence="3">Exopeptide</fullName>
    </recommendedName>
</protein>
<dbReference type="EMBL" id="JACHBF010000004">
    <property type="protein sequence ID" value="MBB6491514.1"/>
    <property type="molecule type" value="Genomic_DNA"/>
</dbReference>
<keyword evidence="2" id="KW-1185">Reference proteome</keyword>
<gene>
    <name evidence="1" type="ORF">GGD45_001911</name>
</gene>
<reference evidence="1 2" key="1">
    <citation type="submission" date="2020-08" db="EMBL/GenBank/DDBJ databases">
        <title>Genomic Encyclopedia of Type Strains, Phase IV (KMG-V): Genome sequencing to study the core and pangenomes of soil and plant-associated prokaryotes.</title>
        <authorList>
            <person name="Whitman W."/>
        </authorList>
    </citation>
    <scope>NUCLEOTIDE SEQUENCE [LARGE SCALE GENOMIC DNA]</scope>
    <source>
        <strain evidence="1 2">SEMIA 4059</strain>
    </source>
</reference>